<dbReference type="AlphaFoldDB" id="A0A4U0U852"/>
<organism evidence="1 2">
    <name type="scientific">Friedmanniomyces endolithicus</name>
    <dbReference type="NCBI Taxonomy" id="329885"/>
    <lineage>
        <taxon>Eukaryota</taxon>
        <taxon>Fungi</taxon>
        <taxon>Dikarya</taxon>
        <taxon>Ascomycota</taxon>
        <taxon>Pezizomycotina</taxon>
        <taxon>Dothideomycetes</taxon>
        <taxon>Dothideomycetidae</taxon>
        <taxon>Mycosphaerellales</taxon>
        <taxon>Teratosphaeriaceae</taxon>
        <taxon>Friedmanniomyces</taxon>
    </lineage>
</organism>
<evidence type="ECO:0000313" key="1">
    <source>
        <dbReference type="EMBL" id="TKA30822.1"/>
    </source>
</evidence>
<dbReference type="EMBL" id="NAJP01000100">
    <property type="protein sequence ID" value="TKA30822.1"/>
    <property type="molecule type" value="Genomic_DNA"/>
</dbReference>
<dbReference type="OrthoDB" id="4413570at2759"/>
<evidence type="ECO:0000313" key="2">
    <source>
        <dbReference type="Proteomes" id="UP000310066"/>
    </source>
</evidence>
<reference evidence="1 2" key="1">
    <citation type="submission" date="2017-03" db="EMBL/GenBank/DDBJ databases">
        <title>Genomes of endolithic fungi from Antarctica.</title>
        <authorList>
            <person name="Coleine C."/>
            <person name="Masonjones S."/>
            <person name="Stajich J.E."/>
        </authorList>
    </citation>
    <scope>NUCLEOTIDE SEQUENCE [LARGE SCALE GENOMIC DNA]</scope>
    <source>
        <strain evidence="1 2">CCFEE 5311</strain>
    </source>
</reference>
<sequence length="278" mass="31734">MCSEIRENVELDACDPISHLLALPPELRIHIYELVLLSQPGDFSLLQSSRKINMEAQPIIYQRPLSFTSQANLFLWVDRSRSCNLKRVKSLTLRLTDIDLTPLLCLEHWHTRTSVWDLYQQELERLDRALEMLPNIERLTIIPPRARHSHLLRGMYLGLLSLIPQRCRRLEQLVVEDDEGAFDVAASRSGSVECTRPAQQMHVIHVAKSASPAALTNIGYAGRRGDEVATPVLPQPRRRHTHFKSVKASKETVANIKARVRVTKPTHLRRALGCRQRG</sequence>
<gene>
    <name evidence="1" type="ORF">B0A54_15743</name>
</gene>
<comment type="caution">
    <text evidence="1">The sequence shown here is derived from an EMBL/GenBank/DDBJ whole genome shotgun (WGS) entry which is preliminary data.</text>
</comment>
<protein>
    <submittedName>
        <fullName evidence="1">Uncharacterized protein</fullName>
    </submittedName>
</protein>
<accession>A0A4U0U852</accession>
<dbReference type="Proteomes" id="UP000310066">
    <property type="component" value="Unassembled WGS sequence"/>
</dbReference>
<name>A0A4U0U852_9PEZI</name>
<proteinExistence type="predicted"/>